<name>A0A1I5RMU6_9RHOB</name>
<dbReference type="EMBL" id="FOXA01000009">
    <property type="protein sequence ID" value="SFP59878.1"/>
    <property type="molecule type" value="Genomic_DNA"/>
</dbReference>
<dbReference type="PROSITE" id="PS51007">
    <property type="entry name" value="CYTC"/>
    <property type="match status" value="2"/>
</dbReference>
<evidence type="ECO:0000256" key="1">
    <source>
        <dbReference type="ARBA" id="ARBA00022617"/>
    </source>
</evidence>
<keyword evidence="2 4" id="KW-0479">Metal-binding</keyword>
<evidence type="ECO:0000313" key="7">
    <source>
        <dbReference type="Proteomes" id="UP000199356"/>
    </source>
</evidence>
<dbReference type="AlphaFoldDB" id="A0A1I5RMU6"/>
<keyword evidence="1 4" id="KW-0349">Heme</keyword>
<keyword evidence="3 4" id="KW-0408">Iron</keyword>
<evidence type="ECO:0000256" key="2">
    <source>
        <dbReference type="ARBA" id="ARBA00022723"/>
    </source>
</evidence>
<evidence type="ECO:0000313" key="6">
    <source>
        <dbReference type="EMBL" id="SFP59878.1"/>
    </source>
</evidence>
<protein>
    <submittedName>
        <fullName evidence="6">Cytochrome c, mono-and diheme variants</fullName>
    </submittedName>
</protein>
<dbReference type="Gene3D" id="1.10.760.10">
    <property type="entry name" value="Cytochrome c-like domain"/>
    <property type="match status" value="2"/>
</dbReference>
<proteinExistence type="predicted"/>
<dbReference type="InterPro" id="IPR036909">
    <property type="entry name" value="Cyt_c-like_dom_sf"/>
</dbReference>
<gene>
    <name evidence="6" type="ORF">SAMN04488047_1095</name>
</gene>
<evidence type="ECO:0000256" key="3">
    <source>
        <dbReference type="ARBA" id="ARBA00023004"/>
    </source>
</evidence>
<dbReference type="RefSeq" id="WP_093422113.1">
    <property type="nucleotide sequence ID" value="NZ_FOXA01000009.1"/>
</dbReference>
<evidence type="ECO:0000259" key="5">
    <source>
        <dbReference type="PROSITE" id="PS51007"/>
    </source>
</evidence>
<dbReference type="OrthoDB" id="9811281at2"/>
<dbReference type="PANTHER" id="PTHR35008">
    <property type="entry name" value="BLL4482 PROTEIN-RELATED"/>
    <property type="match status" value="1"/>
</dbReference>
<evidence type="ECO:0000256" key="4">
    <source>
        <dbReference type="PROSITE-ProRule" id="PRU00433"/>
    </source>
</evidence>
<dbReference type="Pfam" id="PF00034">
    <property type="entry name" value="Cytochrom_C"/>
    <property type="match status" value="1"/>
</dbReference>
<accession>A0A1I5RMU6</accession>
<dbReference type="SUPFAM" id="SSF46626">
    <property type="entry name" value="Cytochrome c"/>
    <property type="match status" value="2"/>
</dbReference>
<organism evidence="6 7">
    <name type="scientific">Tranquillimonas alkanivorans</name>
    <dbReference type="NCBI Taxonomy" id="441119"/>
    <lineage>
        <taxon>Bacteria</taxon>
        <taxon>Pseudomonadati</taxon>
        <taxon>Pseudomonadota</taxon>
        <taxon>Alphaproteobacteria</taxon>
        <taxon>Rhodobacterales</taxon>
        <taxon>Roseobacteraceae</taxon>
        <taxon>Tranquillimonas</taxon>
    </lineage>
</organism>
<dbReference type="GO" id="GO:0020037">
    <property type="term" value="F:heme binding"/>
    <property type="evidence" value="ECO:0007669"/>
    <property type="project" value="InterPro"/>
</dbReference>
<dbReference type="PANTHER" id="PTHR35008:SF8">
    <property type="entry name" value="ALCOHOL DEHYDROGENASE CYTOCHROME C SUBUNIT"/>
    <property type="match status" value="1"/>
</dbReference>
<dbReference type="GO" id="GO:0046872">
    <property type="term" value="F:metal ion binding"/>
    <property type="evidence" value="ECO:0007669"/>
    <property type="project" value="UniProtKB-KW"/>
</dbReference>
<feature type="domain" description="Cytochrome c" evidence="5">
    <location>
        <begin position="189"/>
        <end position="295"/>
    </location>
</feature>
<sequence>MPPILRWTLALAVLGIAAGWLLTRPQGFEAAALDGVSADVAHGEQVFLAAGCASCHVAPEAEAEDGAPRVLSGGQRFASPFGTFLAPNISPHPVHGVGGWSDAELVTAIMHGVSPDGAHYYPAFPYAAYGRAEPEDILSLIAYLRTLPESDVPSQPHEVGFPFNIRRGLGLWKRLFVPEGWVVDAARTPEAARGRYLAEALAHCGECHTPRNVLGGLDTDRWLAGGPNPAGEGRIPNITPGGLDWSESDIVAYLTTGFTPEYDTAGGEMVAVIENLSQLPEADRQAIAAYLKAVSPVE</sequence>
<dbReference type="STRING" id="441119.SAMN04488047_1095"/>
<dbReference type="InterPro" id="IPR051459">
    <property type="entry name" value="Cytochrome_c-type_DH"/>
</dbReference>
<dbReference type="InterPro" id="IPR009056">
    <property type="entry name" value="Cyt_c-like_dom"/>
</dbReference>
<feature type="domain" description="Cytochrome c" evidence="5">
    <location>
        <begin position="38"/>
        <end position="148"/>
    </location>
</feature>
<keyword evidence="7" id="KW-1185">Reference proteome</keyword>
<reference evidence="6 7" key="1">
    <citation type="submission" date="2016-10" db="EMBL/GenBank/DDBJ databases">
        <authorList>
            <person name="de Groot N.N."/>
        </authorList>
    </citation>
    <scope>NUCLEOTIDE SEQUENCE [LARGE SCALE GENOMIC DNA]</scope>
    <source>
        <strain evidence="6 7">DSM 19547</strain>
    </source>
</reference>
<dbReference type="Proteomes" id="UP000199356">
    <property type="component" value="Unassembled WGS sequence"/>
</dbReference>
<dbReference type="GO" id="GO:0009055">
    <property type="term" value="F:electron transfer activity"/>
    <property type="evidence" value="ECO:0007669"/>
    <property type="project" value="InterPro"/>
</dbReference>